<accession>A0A1G6SWT5</accession>
<dbReference type="CDD" id="cd06261">
    <property type="entry name" value="TM_PBP2"/>
    <property type="match status" value="1"/>
</dbReference>
<feature type="transmembrane region" description="Helical" evidence="7">
    <location>
        <begin position="53"/>
        <end position="77"/>
    </location>
</feature>
<dbReference type="Pfam" id="PF00528">
    <property type="entry name" value="BPD_transp_1"/>
    <property type="match status" value="1"/>
</dbReference>
<proteinExistence type="inferred from homology"/>
<dbReference type="PROSITE" id="PS50928">
    <property type="entry name" value="ABC_TM1"/>
    <property type="match status" value="1"/>
</dbReference>
<dbReference type="RefSeq" id="WP_091029687.1">
    <property type="nucleotide sequence ID" value="NZ_FNAD01000002.1"/>
</dbReference>
<evidence type="ECO:0000256" key="8">
    <source>
        <dbReference type="SAM" id="MobiDB-lite"/>
    </source>
</evidence>
<reference evidence="11" key="1">
    <citation type="submission" date="2016-10" db="EMBL/GenBank/DDBJ databases">
        <authorList>
            <person name="Varghese N."/>
            <person name="Submissions S."/>
        </authorList>
    </citation>
    <scope>NUCLEOTIDE SEQUENCE [LARGE SCALE GENOMIC DNA]</scope>
    <source>
        <strain evidence="11">CGMCC 4.3516</strain>
    </source>
</reference>
<gene>
    <name evidence="10" type="ORF">SAMN05216270_102342</name>
</gene>
<keyword evidence="11" id="KW-1185">Reference proteome</keyword>
<feature type="transmembrane region" description="Helical" evidence="7">
    <location>
        <begin position="298"/>
        <end position="321"/>
    </location>
</feature>
<dbReference type="STRING" id="58114.SAMN05216270_102342"/>
<evidence type="ECO:0000256" key="5">
    <source>
        <dbReference type="ARBA" id="ARBA00022989"/>
    </source>
</evidence>
<dbReference type="EMBL" id="FNAD01000002">
    <property type="protein sequence ID" value="SDD21233.1"/>
    <property type="molecule type" value="Genomic_DNA"/>
</dbReference>
<dbReference type="PANTHER" id="PTHR30193">
    <property type="entry name" value="ABC TRANSPORTER PERMEASE PROTEIN"/>
    <property type="match status" value="1"/>
</dbReference>
<feature type="compositionally biased region" description="Pro residues" evidence="8">
    <location>
        <begin position="19"/>
        <end position="30"/>
    </location>
</feature>
<keyword evidence="3" id="KW-1003">Cell membrane</keyword>
<keyword evidence="4 7" id="KW-0812">Transmembrane</keyword>
<sequence length="333" mass="36688">MSDNDVAVVRPKPRSSGAPPGPPAGAPAPSPDRGRRGIGTTIRSRERWAALSFMSPWLIGLLAITIGPMVASFYLSFTDYSLGYGEWVGMENYQRMLDDPRLEQSVKVTAIYTFVSVPLQLAAALLLAIVLDRGLRGMSFYRSIFYLPSLLGASVAIAIMWRQVFGTEGLVNQLLAMFGIQGEGWVSHPDYALGTLIILHVWTFGSPMIIFLAGLRQIPTMYYEAAKVDGAGPLRRFVNVTLPLLTPIIFFNLVLQIINSFQSFTQAFIVSSGKGGPADSTLFLTLYLYDQGFTQFDMGYASAIAWLLLAIIAIFTALNFLMSKFWVFYGDND</sequence>
<keyword evidence="10" id="KW-0762">Sugar transport</keyword>
<comment type="subcellular location">
    <subcellularLocation>
        <location evidence="1 7">Cell membrane</location>
        <topology evidence="1 7">Multi-pass membrane protein</topology>
    </subcellularLocation>
</comment>
<dbReference type="GO" id="GO:0055085">
    <property type="term" value="P:transmembrane transport"/>
    <property type="evidence" value="ECO:0007669"/>
    <property type="project" value="InterPro"/>
</dbReference>
<dbReference type="InterPro" id="IPR000515">
    <property type="entry name" value="MetI-like"/>
</dbReference>
<dbReference type="InterPro" id="IPR051393">
    <property type="entry name" value="ABC_transporter_permease"/>
</dbReference>
<evidence type="ECO:0000313" key="11">
    <source>
        <dbReference type="Proteomes" id="UP000198949"/>
    </source>
</evidence>
<evidence type="ECO:0000256" key="4">
    <source>
        <dbReference type="ARBA" id="ARBA00022692"/>
    </source>
</evidence>
<feature type="transmembrane region" description="Helical" evidence="7">
    <location>
        <begin position="110"/>
        <end position="131"/>
    </location>
</feature>
<feature type="transmembrane region" description="Helical" evidence="7">
    <location>
        <begin position="143"/>
        <end position="161"/>
    </location>
</feature>
<feature type="transmembrane region" description="Helical" evidence="7">
    <location>
        <begin position="191"/>
        <end position="215"/>
    </location>
</feature>
<evidence type="ECO:0000256" key="1">
    <source>
        <dbReference type="ARBA" id="ARBA00004651"/>
    </source>
</evidence>
<evidence type="ECO:0000256" key="2">
    <source>
        <dbReference type="ARBA" id="ARBA00022448"/>
    </source>
</evidence>
<dbReference type="SUPFAM" id="SSF160964">
    <property type="entry name" value="MalF N-terminal region-like"/>
    <property type="match status" value="1"/>
</dbReference>
<evidence type="ECO:0000256" key="6">
    <source>
        <dbReference type="ARBA" id="ARBA00023136"/>
    </source>
</evidence>
<feature type="transmembrane region" description="Helical" evidence="7">
    <location>
        <begin position="236"/>
        <end position="258"/>
    </location>
</feature>
<dbReference type="PANTHER" id="PTHR30193:SF1">
    <property type="entry name" value="ABC TRANSPORTER PERMEASE PROTEIN YESP-RELATED"/>
    <property type="match status" value="1"/>
</dbReference>
<dbReference type="Gene3D" id="1.10.3720.10">
    <property type="entry name" value="MetI-like"/>
    <property type="match status" value="1"/>
</dbReference>
<dbReference type="SUPFAM" id="SSF161098">
    <property type="entry name" value="MetI-like"/>
    <property type="match status" value="1"/>
</dbReference>
<dbReference type="GO" id="GO:0005886">
    <property type="term" value="C:plasma membrane"/>
    <property type="evidence" value="ECO:0007669"/>
    <property type="project" value="UniProtKB-SubCell"/>
</dbReference>
<feature type="region of interest" description="Disordered" evidence="8">
    <location>
        <begin position="1"/>
        <end position="38"/>
    </location>
</feature>
<feature type="domain" description="ABC transmembrane type-1" evidence="9">
    <location>
        <begin position="106"/>
        <end position="319"/>
    </location>
</feature>
<dbReference type="Proteomes" id="UP000198949">
    <property type="component" value="Unassembled WGS sequence"/>
</dbReference>
<keyword evidence="2 7" id="KW-0813">Transport</keyword>
<dbReference type="OrthoDB" id="4053402at2"/>
<evidence type="ECO:0000256" key="3">
    <source>
        <dbReference type="ARBA" id="ARBA00022475"/>
    </source>
</evidence>
<keyword evidence="6 7" id="KW-0472">Membrane</keyword>
<protein>
    <submittedName>
        <fullName evidence="10">Multiple sugar transport system permease protein</fullName>
    </submittedName>
</protein>
<name>A0A1G6SWT5_9ACTN</name>
<dbReference type="InterPro" id="IPR035906">
    <property type="entry name" value="MetI-like_sf"/>
</dbReference>
<evidence type="ECO:0000259" key="9">
    <source>
        <dbReference type="PROSITE" id="PS50928"/>
    </source>
</evidence>
<organism evidence="10 11">
    <name type="scientific">Glycomyces harbinensis</name>
    <dbReference type="NCBI Taxonomy" id="58114"/>
    <lineage>
        <taxon>Bacteria</taxon>
        <taxon>Bacillati</taxon>
        <taxon>Actinomycetota</taxon>
        <taxon>Actinomycetes</taxon>
        <taxon>Glycomycetales</taxon>
        <taxon>Glycomycetaceae</taxon>
        <taxon>Glycomyces</taxon>
    </lineage>
</organism>
<keyword evidence="5 7" id="KW-1133">Transmembrane helix</keyword>
<dbReference type="AlphaFoldDB" id="A0A1G6SWT5"/>
<comment type="similarity">
    <text evidence="7">Belongs to the binding-protein-dependent transport system permease family.</text>
</comment>
<evidence type="ECO:0000313" key="10">
    <source>
        <dbReference type="EMBL" id="SDD21233.1"/>
    </source>
</evidence>
<evidence type="ECO:0000256" key="7">
    <source>
        <dbReference type="RuleBase" id="RU363032"/>
    </source>
</evidence>